<dbReference type="AlphaFoldDB" id="A0A7S3LQP7"/>
<evidence type="ECO:0000256" key="4">
    <source>
        <dbReference type="ARBA" id="ARBA00022803"/>
    </source>
</evidence>
<proteinExistence type="predicted"/>
<feature type="repeat" description="TPR" evidence="9">
    <location>
        <begin position="416"/>
        <end position="449"/>
    </location>
</feature>
<dbReference type="Pfam" id="PF13181">
    <property type="entry name" value="TPR_8"/>
    <property type="match status" value="2"/>
</dbReference>
<evidence type="ECO:0000256" key="5">
    <source>
        <dbReference type="ARBA" id="ARBA00056105"/>
    </source>
</evidence>
<feature type="repeat" description="TPR" evidence="9">
    <location>
        <begin position="450"/>
        <end position="483"/>
    </location>
</feature>
<dbReference type="FunFam" id="1.25.40.10:FF:000020">
    <property type="entry name" value="Stress-induced phosphoprotein 1"/>
    <property type="match status" value="1"/>
</dbReference>
<dbReference type="FunFam" id="1.10.260.100:FF:000002">
    <property type="entry name" value="Stress-induced-phosphoprotein 1 (Hsp70/Hsp90-organizing)"/>
    <property type="match status" value="1"/>
</dbReference>
<dbReference type="Gene3D" id="1.25.40.10">
    <property type="entry name" value="Tetratricopeptide repeat domain"/>
    <property type="match status" value="3"/>
</dbReference>
<evidence type="ECO:0000259" key="11">
    <source>
        <dbReference type="SMART" id="SM00727"/>
    </source>
</evidence>
<evidence type="ECO:0000256" key="10">
    <source>
        <dbReference type="SAM" id="MobiDB-lite"/>
    </source>
</evidence>
<dbReference type="PROSITE" id="PS50293">
    <property type="entry name" value="TPR_REGION"/>
    <property type="match status" value="1"/>
</dbReference>
<feature type="repeat" description="TPR" evidence="9">
    <location>
        <begin position="322"/>
        <end position="355"/>
    </location>
</feature>
<feature type="repeat" description="TPR" evidence="9">
    <location>
        <begin position="77"/>
        <end position="110"/>
    </location>
</feature>
<feature type="domain" description="STI1" evidence="11">
    <location>
        <begin position="151"/>
        <end position="190"/>
    </location>
</feature>
<feature type="domain" description="STI1" evidence="11">
    <location>
        <begin position="515"/>
        <end position="554"/>
    </location>
</feature>
<dbReference type="PANTHER" id="PTHR22904:SF523">
    <property type="entry name" value="STRESS-INDUCED-PHOSPHOPROTEIN 1"/>
    <property type="match status" value="1"/>
</dbReference>
<evidence type="ECO:0000313" key="12">
    <source>
        <dbReference type="EMBL" id="CAE0439122.1"/>
    </source>
</evidence>
<dbReference type="Pfam" id="PF00515">
    <property type="entry name" value="TPR_1"/>
    <property type="match status" value="2"/>
</dbReference>
<comment type="subcellular location">
    <subcellularLocation>
        <location evidence="1">Cytoplasm</location>
    </subcellularLocation>
</comment>
<gene>
    <name evidence="12" type="ORF">ASTO00021_LOCUS9346</name>
</gene>
<feature type="repeat" description="TPR" evidence="9">
    <location>
        <begin position="247"/>
        <end position="280"/>
    </location>
</feature>
<dbReference type="InterPro" id="IPR006636">
    <property type="entry name" value="STI1_HS-bd"/>
</dbReference>
<dbReference type="FunFam" id="1.25.40.10:FF:000010">
    <property type="entry name" value="Stress-induced phosphoprotein 1"/>
    <property type="match status" value="1"/>
</dbReference>
<dbReference type="Pfam" id="PF13424">
    <property type="entry name" value="TPR_12"/>
    <property type="match status" value="1"/>
</dbReference>
<feature type="repeat" description="TPR" evidence="9">
    <location>
        <begin position="382"/>
        <end position="415"/>
    </location>
</feature>
<comment type="subunit">
    <text evidence="6">Monomer. Homodimer. Forms a complex composed of HOP and chaperones HSP70 and HSP90; the interaction is stronger in the absence of ATP. Interacts (via TPR 1, 2, 3, 7, 8 and 9 repeats) with HSP70 (via C-terminus); the interaction is direct and is stronger in the absence of ATP. Interacts (via TPR 4, 5 and 6 repeats) with HSP90 (via C-terminus); the interaction is direct.</text>
</comment>
<organism evidence="12">
    <name type="scientific">Aplanochytrium stocchinoi</name>
    <dbReference type="NCBI Taxonomy" id="215587"/>
    <lineage>
        <taxon>Eukaryota</taxon>
        <taxon>Sar</taxon>
        <taxon>Stramenopiles</taxon>
        <taxon>Bigyra</taxon>
        <taxon>Labyrinthulomycetes</taxon>
        <taxon>Thraustochytrida</taxon>
        <taxon>Thraustochytriidae</taxon>
        <taxon>Aplanochytrium</taxon>
    </lineage>
</organism>
<dbReference type="Gene3D" id="1.10.260.100">
    <property type="match status" value="2"/>
</dbReference>
<dbReference type="GO" id="GO:0051879">
    <property type="term" value="F:Hsp90 protein binding"/>
    <property type="evidence" value="ECO:0007669"/>
    <property type="project" value="TreeGrafter"/>
</dbReference>
<evidence type="ECO:0000256" key="1">
    <source>
        <dbReference type="ARBA" id="ARBA00004496"/>
    </source>
</evidence>
<dbReference type="EMBL" id="HBIN01012418">
    <property type="protein sequence ID" value="CAE0439122.1"/>
    <property type="molecule type" value="Transcribed_RNA"/>
</dbReference>
<dbReference type="GO" id="GO:0005737">
    <property type="term" value="C:cytoplasm"/>
    <property type="evidence" value="ECO:0007669"/>
    <property type="project" value="UniProtKB-SubCell"/>
</dbReference>
<keyword evidence="2" id="KW-0963">Cytoplasm</keyword>
<evidence type="ECO:0000256" key="8">
    <source>
        <dbReference type="ARBA" id="ARBA00076447"/>
    </source>
</evidence>
<keyword evidence="4 9" id="KW-0802">TPR repeat</keyword>
<protein>
    <recommendedName>
        <fullName evidence="7">Hsp70-Hsp90 organising protein</fullName>
    </recommendedName>
    <alternativeName>
        <fullName evidence="8">Stress-inducible protein 1</fullName>
    </alternativeName>
</protein>
<dbReference type="InterPro" id="IPR058209">
    <property type="entry name" value="TPR_BSK1_C"/>
</dbReference>
<dbReference type="PROSITE" id="PS50005">
    <property type="entry name" value="TPR"/>
    <property type="match status" value="6"/>
</dbReference>
<evidence type="ECO:0000256" key="3">
    <source>
        <dbReference type="ARBA" id="ARBA00022737"/>
    </source>
</evidence>
<feature type="compositionally biased region" description="Basic and acidic residues" evidence="10">
    <location>
        <begin position="204"/>
        <end position="255"/>
    </location>
</feature>
<evidence type="ECO:0000256" key="9">
    <source>
        <dbReference type="PROSITE-ProRule" id="PRU00339"/>
    </source>
</evidence>
<dbReference type="Pfam" id="PF25575">
    <property type="entry name" value="TPR_BSK1_C"/>
    <property type="match status" value="1"/>
</dbReference>
<dbReference type="InterPro" id="IPR019734">
    <property type="entry name" value="TPR_rpt"/>
</dbReference>
<accession>A0A7S3LQP7</accession>
<dbReference type="PANTHER" id="PTHR22904">
    <property type="entry name" value="TPR REPEAT CONTAINING PROTEIN"/>
    <property type="match status" value="1"/>
</dbReference>
<dbReference type="SMART" id="SM00028">
    <property type="entry name" value="TPR"/>
    <property type="match status" value="8"/>
</dbReference>
<comment type="function">
    <text evidence="5">Acts as a co-chaperone and mediates the association of the chaperones HSP70 and HSP90 probably facilitating substrate transfer from HSP70 to HSP90. Stimulates HSP70 ATPase activity and, in contrast, inhibits HSP90 ATPase activity.</text>
</comment>
<name>A0A7S3LQP7_9STRA</name>
<keyword evidence="3" id="KW-0677">Repeat</keyword>
<dbReference type="InterPro" id="IPR011990">
    <property type="entry name" value="TPR-like_helical_dom_sf"/>
</dbReference>
<dbReference type="Pfam" id="PF17830">
    <property type="entry name" value="STI1-HOP_DP"/>
    <property type="match status" value="2"/>
</dbReference>
<sequence length="566" mass="64176">MASRDRVADAEECKAKGNEALKAKDFNKAIEWYTQAISMHKDHVYFSNRSAAYLSKNFADSALKDAEECISMKPEWPKGYSRKGAALHKLRKYDKSIDAYKAGLEIDPTNAGLKAGLEAVEAEMAGPTPGAAGDNPLGQMFAGLMDKVKASPKLSKYLSDPSYVQMINLIQTNPNMMQTCLQDPRMMETLSEVLGIQFQQQESTEEREKREEMEKKRKEEQKKREQKAEYDALSPEEKEKRAKKEEAEKHKERGNAHYKKKEFKEALAAYDEAIATDPTEMTYLTNRAAVILEQGDLEGCLKECEKAIEIGRENYADYSLLAKAYSRMGNALYKHQEYEKALKYYQKAQLEHQTPAVANKMKSAEKKMKEKKAKEYLDPEKGKVSKEAGNEKFKAGDWPGAIKEYSEAIKRDPEQSVYYNNRAAAYMKLMDFGRAMDDCKQAIKIDPKFVKAWGRKGNIEFFLKEYHKAMDSYKMGLELDAENQVCKDGLAKTAYAVQTQSGEANQIRAQRAMEDPEIRNILSDPIMKQVLSDMQTDPSCAQKHMSNPEVAGKIEKLIAAGIIQTR</sequence>
<feature type="region of interest" description="Disordered" evidence="10">
    <location>
        <begin position="196"/>
        <end position="257"/>
    </location>
</feature>
<reference evidence="12" key="1">
    <citation type="submission" date="2021-01" db="EMBL/GenBank/DDBJ databases">
        <authorList>
            <person name="Corre E."/>
            <person name="Pelletier E."/>
            <person name="Niang G."/>
            <person name="Scheremetjew M."/>
            <person name="Finn R."/>
            <person name="Kale V."/>
            <person name="Holt S."/>
            <person name="Cochrane G."/>
            <person name="Meng A."/>
            <person name="Brown T."/>
            <person name="Cohen L."/>
        </authorList>
    </citation>
    <scope>NUCLEOTIDE SEQUENCE</scope>
    <source>
        <strain evidence="12">GSBS06</strain>
    </source>
</reference>
<dbReference type="InterPro" id="IPR041243">
    <property type="entry name" value="STI1/HOP_DP"/>
</dbReference>
<evidence type="ECO:0000256" key="6">
    <source>
        <dbReference type="ARBA" id="ARBA00066016"/>
    </source>
</evidence>
<evidence type="ECO:0000256" key="7">
    <source>
        <dbReference type="ARBA" id="ARBA00074766"/>
    </source>
</evidence>
<dbReference type="SUPFAM" id="SSF48452">
    <property type="entry name" value="TPR-like"/>
    <property type="match status" value="3"/>
</dbReference>
<evidence type="ECO:0000256" key="2">
    <source>
        <dbReference type="ARBA" id="ARBA00022490"/>
    </source>
</evidence>
<dbReference type="SMART" id="SM00727">
    <property type="entry name" value="STI1"/>
    <property type="match status" value="2"/>
</dbReference>